<reference evidence="1" key="2">
    <citation type="journal article" date="2022" name="New Phytol.">
        <title>Evolutionary transition to the ectomycorrhizal habit in the genomes of a hyperdiverse lineage of mushroom-forming fungi.</title>
        <authorList>
            <person name="Looney B."/>
            <person name="Miyauchi S."/>
            <person name="Morin E."/>
            <person name="Drula E."/>
            <person name="Courty P.E."/>
            <person name="Kohler A."/>
            <person name="Kuo A."/>
            <person name="LaButti K."/>
            <person name="Pangilinan J."/>
            <person name="Lipzen A."/>
            <person name="Riley R."/>
            <person name="Andreopoulos W."/>
            <person name="He G."/>
            <person name="Johnson J."/>
            <person name="Nolan M."/>
            <person name="Tritt A."/>
            <person name="Barry K.W."/>
            <person name="Grigoriev I.V."/>
            <person name="Nagy L.G."/>
            <person name="Hibbett D."/>
            <person name="Henrissat B."/>
            <person name="Matheny P.B."/>
            <person name="Labbe J."/>
            <person name="Martin F.M."/>
        </authorList>
    </citation>
    <scope>NUCLEOTIDE SEQUENCE</scope>
    <source>
        <strain evidence="1">EC-137</strain>
    </source>
</reference>
<evidence type="ECO:0000313" key="1">
    <source>
        <dbReference type="EMBL" id="KAI0035567.1"/>
    </source>
</evidence>
<accession>A0ACB8QV72</accession>
<keyword evidence="2" id="KW-1185">Reference proteome</keyword>
<comment type="caution">
    <text evidence="1">The sequence shown here is derived from an EMBL/GenBank/DDBJ whole genome shotgun (WGS) entry which is preliminary data.</text>
</comment>
<reference evidence="1" key="1">
    <citation type="submission" date="2021-02" db="EMBL/GenBank/DDBJ databases">
        <authorList>
            <consortium name="DOE Joint Genome Institute"/>
            <person name="Ahrendt S."/>
            <person name="Looney B.P."/>
            <person name="Miyauchi S."/>
            <person name="Morin E."/>
            <person name="Drula E."/>
            <person name="Courty P.E."/>
            <person name="Chicoki N."/>
            <person name="Fauchery L."/>
            <person name="Kohler A."/>
            <person name="Kuo A."/>
            <person name="Labutti K."/>
            <person name="Pangilinan J."/>
            <person name="Lipzen A."/>
            <person name="Riley R."/>
            <person name="Andreopoulos W."/>
            <person name="He G."/>
            <person name="Johnson J."/>
            <person name="Barry K.W."/>
            <person name="Grigoriev I.V."/>
            <person name="Nagy L."/>
            <person name="Hibbett D."/>
            <person name="Henrissat B."/>
            <person name="Matheny P.B."/>
            <person name="Labbe J."/>
            <person name="Martin F."/>
        </authorList>
    </citation>
    <scope>NUCLEOTIDE SEQUENCE</scope>
    <source>
        <strain evidence="1">EC-137</strain>
    </source>
</reference>
<organism evidence="1 2">
    <name type="scientific">Vararia minispora EC-137</name>
    <dbReference type="NCBI Taxonomy" id="1314806"/>
    <lineage>
        <taxon>Eukaryota</taxon>
        <taxon>Fungi</taxon>
        <taxon>Dikarya</taxon>
        <taxon>Basidiomycota</taxon>
        <taxon>Agaricomycotina</taxon>
        <taxon>Agaricomycetes</taxon>
        <taxon>Russulales</taxon>
        <taxon>Lachnocladiaceae</taxon>
        <taxon>Vararia</taxon>
    </lineage>
</organism>
<dbReference type="Proteomes" id="UP000814128">
    <property type="component" value="Unassembled WGS sequence"/>
</dbReference>
<sequence length="371" mass="40274">MIPYPHDLGDWGRQKDGLFKARMAMDDDMFKRLQNSEKPAPQVVASIKTERQDKIRRQRCKLQATAQKQHPPPICHSYFIFSTSQLDKESSESSRDAHSGSRPISSPRRPASVQLESRIILETSARTKISLADSLVIAAREGYLNVVQSPVAIGLDVNHHASSSSIHPGLSALLAAIRGNHDPIIEYLLQLEPLPILDPIVLTNASYHGRHRVVRACVEGGVDPNGHNKDGLTPLLAAVRKENHGIATYLRDKGAMHSADDLVAAAGFGDLHIVKDIVQAGADVNAPARHHEVFSGMTPPHAALSNAHRPTVEFFLRQASARCNTPSDLVIASFSGFADVVSLALKNGVNVNTTAECRGPLLGEHGEFTPL</sequence>
<evidence type="ECO:0000313" key="2">
    <source>
        <dbReference type="Proteomes" id="UP000814128"/>
    </source>
</evidence>
<protein>
    <submittedName>
        <fullName evidence="1">Ankyrin repeat-containing domain protein</fullName>
    </submittedName>
</protein>
<dbReference type="EMBL" id="MU273482">
    <property type="protein sequence ID" value="KAI0035567.1"/>
    <property type="molecule type" value="Genomic_DNA"/>
</dbReference>
<name>A0ACB8QV72_9AGAM</name>
<proteinExistence type="predicted"/>
<gene>
    <name evidence="1" type="ORF">K488DRAFT_68262</name>
</gene>